<dbReference type="AlphaFoldDB" id="A0A0N5AGZ4"/>
<feature type="signal peptide" evidence="2">
    <location>
        <begin position="1"/>
        <end position="25"/>
    </location>
</feature>
<organism evidence="3 4">
    <name type="scientific">Syphacia muris</name>
    <dbReference type="NCBI Taxonomy" id="451379"/>
    <lineage>
        <taxon>Eukaryota</taxon>
        <taxon>Metazoa</taxon>
        <taxon>Ecdysozoa</taxon>
        <taxon>Nematoda</taxon>
        <taxon>Chromadorea</taxon>
        <taxon>Rhabditida</taxon>
        <taxon>Spirurina</taxon>
        <taxon>Oxyuridomorpha</taxon>
        <taxon>Oxyuroidea</taxon>
        <taxon>Oxyuridae</taxon>
        <taxon>Syphacia</taxon>
    </lineage>
</organism>
<accession>A0A0N5AGZ4</accession>
<feature type="transmembrane region" description="Helical" evidence="1">
    <location>
        <begin position="331"/>
        <end position="355"/>
    </location>
</feature>
<name>A0A0N5AGZ4_9BILA</name>
<keyword evidence="1" id="KW-1133">Transmembrane helix</keyword>
<evidence type="ECO:0000313" key="4">
    <source>
        <dbReference type="WBParaSite" id="SMUV_0000362401-mRNA-1"/>
    </source>
</evidence>
<dbReference type="PANTHER" id="PTHR12959:SF11">
    <property type="entry name" value="GPI TRANSAMIDASE COMPONENT PIG-T"/>
    <property type="match status" value="1"/>
</dbReference>
<keyword evidence="1" id="KW-0472">Membrane</keyword>
<evidence type="ECO:0000256" key="1">
    <source>
        <dbReference type="SAM" id="Phobius"/>
    </source>
</evidence>
<feature type="chain" id="PRO_5005893044" evidence="2">
    <location>
        <begin position="26"/>
        <end position="650"/>
    </location>
</feature>
<dbReference type="GO" id="GO:0016255">
    <property type="term" value="P:attachment of GPI anchor to protein"/>
    <property type="evidence" value="ECO:0007669"/>
    <property type="project" value="InterPro"/>
</dbReference>
<evidence type="ECO:0000313" key="3">
    <source>
        <dbReference type="Proteomes" id="UP000046393"/>
    </source>
</evidence>
<dbReference type="Proteomes" id="UP000046393">
    <property type="component" value="Unplaced"/>
</dbReference>
<dbReference type="InterPro" id="IPR007245">
    <property type="entry name" value="PIG-T"/>
</dbReference>
<keyword evidence="1" id="KW-0812">Transmembrane</keyword>
<reference evidence="4" key="1">
    <citation type="submission" date="2017-02" db="UniProtKB">
        <authorList>
            <consortium name="WormBaseParasite"/>
        </authorList>
    </citation>
    <scope>IDENTIFICATION</scope>
</reference>
<keyword evidence="3" id="KW-1185">Reference proteome</keyword>
<sequence>MKCRVLPQLFLVCVVFIIYVRPIEADTYDEELTIKRLNTGQILSKFRFVVTTKDSAGSQYTLFPRIIAEISEKYGINEFHFSLSQGFWRNSEWGVPPQPASPSGALLTATFYGNETSVDDRWNHFVNLLNGIFCTSLLEMVPALTASPLYTTYSTSKKQTSTLLLTRQAALPGESVCTENLTPWRKLLPCKETGLCILLSPEKLYSSSYHSMGIHMTRMTCSDKLESCDNRTRLEFDLDMVTDVDLHLHSLDWSFFSLYGRKIESKCKVADSTRVIYERDPLSSSILDPQKEKKHRGRHYYIYEVNQLANDLFPFNLHNRYKAKLNMAKKMYTSAISGFVLFVYCCIIVFFYFLYMRQNCFSIHSFLGGTDQQSGRIITVIKNHQQHQQTVFYSQIVPWFVQVYFHTIHFTCTSQRSNSKGEGIDAHSELLNYIQAKNRKKPFLLEYNLTLPAESICTFQFYFDKAFLRVTEFPPDANHGMYIPAAKISFIATDEFLINNETVPGSDLHTSYDELSNQKSLRLVSIYGEVLLVSLPVPDFSMPFNVICFVSTAIAMLFGPVHSLTTKILIPISKDDKDLVPKPLLTAALLRAVAFLKAAVRKVSGKGSKVRPKTESVDENVNDLDVSTASSISTETMKENLELDVMKKNL</sequence>
<dbReference type="WBParaSite" id="SMUV_0000362401-mRNA-1">
    <property type="protein sequence ID" value="SMUV_0000362401-mRNA-1"/>
    <property type="gene ID" value="SMUV_0000362401"/>
</dbReference>
<dbReference type="PANTHER" id="PTHR12959">
    <property type="entry name" value="GPI TRANSAMIDASE COMPONENT PIG-T-RELATED"/>
    <property type="match status" value="1"/>
</dbReference>
<keyword evidence="2" id="KW-0732">Signal</keyword>
<dbReference type="Pfam" id="PF04113">
    <property type="entry name" value="Gpi16"/>
    <property type="match status" value="2"/>
</dbReference>
<dbReference type="GO" id="GO:0042765">
    <property type="term" value="C:GPI-anchor transamidase complex"/>
    <property type="evidence" value="ECO:0007669"/>
    <property type="project" value="InterPro"/>
</dbReference>
<dbReference type="STRING" id="451379.A0A0N5AGZ4"/>
<evidence type="ECO:0000256" key="2">
    <source>
        <dbReference type="SAM" id="SignalP"/>
    </source>
</evidence>
<proteinExistence type="predicted"/>
<protein>
    <submittedName>
        <fullName evidence="4">GPI transamidase component PIG-T</fullName>
    </submittedName>
</protein>